<organismHost>
    <name type="scientific">Choristoneura fumiferana</name>
    <name type="common">Spruce budworm moth</name>
    <name type="synonym">Archips fumiferana</name>
    <dbReference type="NCBI Taxonomy" id="7141"/>
</organismHost>
<sequence length="426" mass="50330">MKSEMDISEVKTGRGAAYLFNLTSILIIMSILDNHVNPDKTESVQETQFQDEDDKLTIFRWLNHFRTTTFHMFICNWDGLKYVKNERYCEDVYLRKYHQVNGNAYELLLKDCKFFITTKLIQHGKIFSFPSEKVMKHVDLKIVTPLLQIIMKDGNSLHQHIMEALINTVFIGVSNNSVGVVKRRMLADNSAKRINKITNRYSWNSEKIKIRNLCESNDVQSLFDIMYKNGGYYKFTQDFTLDYTKFIAQFNYNVQRLKTDIIEHVDNISQTKMLVKNLAALLYKTENLRDMQELKDIKGNEQDVDDFLRISLNYPMGDVLFNMKTKGTNSQRYRLNCFKIDQVYLWINSMVYKTSKFDLESVILKYKTGTHYIISFKYVFNTMLSKLHSEVVKLVIRYILSKREYSLLENDIKINNKLLYKCLIFS</sequence>
<proteinExistence type="predicted"/>
<dbReference type="Proteomes" id="UP000242976">
    <property type="component" value="Segment"/>
</dbReference>
<evidence type="ECO:0000313" key="1">
    <source>
        <dbReference type="EMBL" id="AAL47676.1"/>
    </source>
</evidence>
<dbReference type="EMBL" id="AF439352">
    <property type="protein sequence ID" value="AAL47676.1"/>
    <property type="molecule type" value="Genomic_DNA"/>
</dbReference>
<accession>Q8UZM4</accession>
<reference evidence="1 2" key="1">
    <citation type="journal article" date="1997" name="Arch. Virol.">
        <title>Identification and sequence analyses of the granulin gene of Choristoneura fumiferana granulovirus.</title>
        <authorList>
            <person name="Bah A."/>
            <person name="Bergeron J."/>
            <person name="Arella M."/>
            <person name="Lucarotti C.J."/>
            <person name="Guertin C."/>
        </authorList>
    </citation>
    <scope>NUCLEOTIDE SEQUENCE [LARGE SCALE GENOMIC DNA]</scope>
</reference>
<organism evidence="1 2">
    <name type="scientific">Choristoneura fumiferana granulovirus</name>
    <name type="common">CfGV</name>
    <dbReference type="NCBI Taxonomy" id="56947"/>
    <lineage>
        <taxon>Viruses</taxon>
        <taxon>Viruses incertae sedis</taxon>
        <taxon>Naldaviricetes</taxon>
        <taxon>Lefavirales</taxon>
        <taxon>Baculoviridae</taxon>
        <taxon>Betabaculovirus</taxon>
        <taxon>Betabaculovirus chofumiferanae</taxon>
    </lineage>
</organism>
<name>Q8UZM4_GVCF</name>
<reference evidence="1 2" key="2">
    <citation type="journal article" date="1999" name="Arch. Virol.">
        <title>Choristoneura fumiferana granulovirus: sequence analysis and 5' characterization of ORF891.</title>
        <authorList>
            <person name="Bah A."/>
            <person name="Lucarotti C.J."/>
            <person name="Arella M."/>
            <person name="Guertin C."/>
        </authorList>
    </citation>
    <scope>NUCLEOTIDE SEQUENCE [LARGE SCALE GENOMIC DNA]</scope>
</reference>
<protein>
    <submittedName>
        <fullName evidence="1">Immediate early transcription factor</fullName>
    </submittedName>
</protein>
<evidence type="ECO:0000313" key="2">
    <source>
        <dbReference type="Proteomes" id="UP000242976"/>
    </source>
</evidence>